<proteinExistence type="predicted"/>
<keyword evidence="1" id="KW-0472">Membrane</keyword>
<evidence type="ECO:0000313" key="2">
    <source>
        <dbReference type="EMBL" id="MFC4872403.1"/>
    </source>
</evidence>
<sequence>MKKQNNIIMHYFWGTFIFHILIYAMLGHVTVKYGIIMSDYFVLILSLAGIFLTIPFTAKLISKFKQLAKIQVGGKGHGSIKDQLSLKHKILSGYYNFKKIYDYLVIPIHSAIGVVLSFHIIVPESVSFVSLPVITIFVFTMASCWWVVYTDNKKHFVQPLKEIRGILDEFDREQPKESGGNFH</sequence>
<evidence type="ECO:0000256" key="1">
    <source>
        <dbReference type="SAM" id="Phobius"/>
    </source>
</evidence>
<feature type="transmembrane region" description="Helical" evidence="1">
    <location>
        <begin position="128"/>
        <end position="148"/>
    </location>
</feature>
<protein>
    <submittedName>
        <fullName evidence="2">Uncharacterized protein</fullName>
    </submittedName>
</protein>
<dbReference type="RefSeq" id="WP_377064768.1">
    <property type="nucleotide sequence ID" value="NZ_JBHSJJ010000006.1"/>
</dbReference>
<keyword evidence="1" id="KW-1133">Transmembrane helix</keyword>
<feature type="transmembrane region" description="Helical" evidence="1">
    <location>
        <begin position="41"/>
        <end position="61"/>
    </location>
</feature>
<keyword evidence="3" id="KW-1185">Reference proteome</keyword>
<dbReference type="Proteomes" id="UP001595818">
    <property type="component" value="Unassembled WGS sequence"/>
</dbReference>
<gene>
    <name evidence="2" type="ORF">ACFPFU_11950</name>
</gene>
<accession>A0ABV9T116</accession>
<feature type="transmembrane region" description="Helical" evidence="1">
    <location>
        <begin position="100"/>
        <end position="122"/>
    </location>
</feature>
<evidence type="ECO:0000313" key="3">
    <source>
        <dbReference type="Proteomes" id="UP001595818"/>
    </source>
</evidence>
<dbReference type="EMBL" id="JBHSJJ010000006">
    <property type="protein sequence ID" value="MFC4872403.1"/>
    <property type="molecule type" value="Genomic_DNA"/>
</dbReference>
<feature type="transmembrane region" description="Helical" evidence="1">
    <location>
        <begin position="12"/>
        <end position="35"/>
    </location>
</feature>
<name>A0ABV9T116_9BACT</name>
<keyword evidence="1" id="KW-0812">Transmembrane</keyword>
<comment type="caution">
    <text evidence="2">The sequence shown here is derived from an EMBL/GenBank/DDBJ whole genome shotgun (WGS) entry which is preliminary data.</text>
</comment>
<reference evidence="3" key="1">
    <citation type="journal article" date="2019" name="Int. J. Syst. Evol. Microbiol.">
        <title>The Global Catalogue of Microorganisms (GCM) 10K type strain sequencing project: providing services to taxonomists for standard genome sequencing and annotation.</title>
        <authorList>
            <consortium name="The Broad Institute Genomics Platform"/>
            <consortium name="The Broad Institute Genome Sequencing Center for Infectious Disease"/>
            <person name="Wu L."/>
            <person name="Ma J."/>
        </authorList>
    </citation>
    <scope>NUCLEOTIDE SEQUENCE [LARGE SCALE GENOMIC DNA]</scope>
    <source>
        <strain evidence="3">CGMCC 4.7466</strain>
    </source>
</reference>
<organism evidence="2 3">
    <name type="scientific">Negadavirga shengliensis</name>
    <dbReference type="NCBI Taxonomy" id="1389218"/>
    <lineage>
        <taxon>Bacteria</taxon>
        <taxon>Pseudomonadati</taxon>
        <taxon>Bacteroidota</taxon>
        <taxon>Cytophagia</taxon>
        <taxon>Cytophagales</taxon>
        <taxon>Cyclobacteriaceae</taxon>
        <taxon>Negadavirga</taxon>
    </lineage>
</organism>